<evidence type="ECO:0000313" key="3">
    <source>
        <dbReference type="Proteomes" id="UP000822688"/>
    </source>
</evidence>
<evidence type="ECO:0000313" key="2">
    <source>
        <dbReference type="EMBL" id="KAG0572657.1"/>
    </source>
</evidence>
<proteinExistence type="predicted"/>
<dbReference type="Proteomes" id="UP000822688">
    <property type="component" value="Chromosome V"/>
</dbReference>
<organism evidence="2 3">
    <name type="scientific">Ceratodon purpureus</name>
    <name type="common">Fire moss</name>
    <name type="synonym">Dicranum purpureum</name>
    <dbReference type="NCBI Taxonomy" id="3225"/>
    <lineage>
        <taxon>Eukaryota</taxon>
        <taxon>Viridiplantae</taxon>
        <taxon>Streptophyta</taxon>
        <taxon>Embryophyta</taxon>
        <taxon>Bryophyta</taxon>
        <taxon>Bryophytina</taxon>
        <taxon>Bryopsida</taxon>
        <taxon>Dicranidae</taxon>
        <taxon>Pseudoditrichales</taxon>
        <taxon>Ditrichaceae</taxon>
        <taxon>Ceratodon</taxon>
    </lineage>
</organism>
<reference evidence="2" key="1">
    <citation type="submission" date="2020-06" db="EMBL/GenBank/DDBJ databases">
        <title>WGS assembly of Ceratodon purpureus strain R40.</title>
        <authorList>
            <person name="Carey S.B."/>
            <person name="Jenkins J."/>
            <person name="Shu S."/>
            <person name="Lovell J.T."/>
            <person name="Sreedasyam A."/>
            <person name="Maumus F."/>
            <person name="Tiley G.P."/>
            <person name="Fernandez-Pozo N."/>
            <person name="Barry K."/>
            <person name="Chen C."/>
            <person name="Wang M."/>
            <person name="Lipzen A."/>
            <person name="Daum C."/>
            <person name="Saski C.A."/>
            <person name="Payton A.C."/>
            <person name="Mcbreen J.C."/>
            <person name="Conrad R.E."/>
            <person name="Kollar L.M."/>
            <person name="Olsson S."/>
            <person name="Huttunen S."/>
            <person name="Landis J.B."/>
            <person name="Wickett N.J."/>
            <person name="Johnson M.G."/>
            <person name="Rensing S.A."/>
            <person name="Grimwood J."/>
            <person name="Schmutz J."/>
            <person name="Mcdaniel S.F."/>
        </authorList>
    </citation>
    <scope>NUCLEOTIDE SEQUENCE</scope>
    <source>
        <strain evidence="2">R40</strain>
    </source>
</reference>
<sequence length="146" mass="16229">MHGERGRSPDWATEDGRRHVGFENQPGGWTWRNDLVAEPTGRSQPSGEGNRSCVVQAGGGRGLIHGERLTTWGLARTVESGDSDFVEAVLRMLRMWERLRTWIATLIHVAWRSGGRAVAQGIRCWVWRPGVCGTVAMVVLREVLLA</sequence>
<gene>
    <name evidence="2" type="ORF">KC19_VG114300</name>
</gene>
<keyword evidence="3" id="KW-1185">Reference proteome</keyword>
<protein>
    <submittedName>
        <fullName evidence="2">Uncharacterized protein</fullName>
    </submittedName>
</protein>
<feature type="compositionally biased region" description="Basic and acidic residues" evidence="1">
    <location>
        <begin position="1"/>
        <end position="21"/>
    </location>
</feature>
<feature type="region of interest" description="Disordered" evidence="1">
    <location>
        <begin position="1"/>
        <end position="52"/>
    </location>
</feature>
<comment type="caution">
    <text evidence="2">The sequence shown here is derived from an EMBL/GenBank/DDBJ whole genome shotgun (WGS) entry which is preliminary data.</text>
</comment>
<evidence type="ECO:0000256" key="1">
    <source>
        <dbReference type="SAM" id="MobiDB-lite"/>
    </source>
</evidence>
<dbReference type="AlphaFoldDB" id="A0A8T0HPD4"/>
<accession>A0A8T0HPD4</accession>
<name>A0A8T0HPD4_CERPU</name>
<dbReference type="EMBL" id="CM026426">
    <property type="protein sequence ID" value="KAG0572657.1"/>
    <property type="molecule type" value="Genomic_DNA"/>
</dbReference>